<evidence type="ECO:0008006" key="4">
    <source>
        <dbReference type="Google" id="ProtNLM"/>
    </source>
</evidence>
<keyword evidence="3" id="KW-1185">Reference proteome</keyword>
<feature type="compositionally biased region" description="Polar residues" evidence="1">
    <location>
        <begin position="109"/>
        <end position="118"/>
    </location>
</feature>
<evidence type="ECO:0000313" key="2">
    <source>
        <dbReference type="EMBL" id="PIO73199.1"/>
    </source>
</evidence>
<dbReference type="EMBL" id="KZ345500">
    <property type="protein sequence ID" value="PIO73199.1"/>
    <property type="molecule type" value="Genomic_DNA"/>
</dbReference>
<feature type="compositionally biased region" description="Low complexity" evidence="1">
    <location>
        <begin position="73"/>
        <end position="95"/>
    </location>
</feature>
<evidence type="ECO:0000256" key="1">
    <source>
        <dbReference type="SAM" id="MobiDB-lite"/>
    </source>
</evidence>
<dbReference type="AlphaFoldDB" id="A0A2G9USJ0"/>
<dbReference type="CDD" id="cd00086">
    <property type="entry name" value="homeodomain"/>
    <property type="match status" value="1"/>
</dbReference>
<dbReference type="Gene3D" id="1.10.10.60">
    <property type="entry name" value="Homeodomain-like"/>
    <property type="match status" value="1"/>
</dbReference>
<sequence>MSAARCRVHGPHWPNRRGRGQRGERALAAARRRGDDAGDILKCHRLNDDYGGHMALDQVWFKNRRAKARQQKKSQQNSSGGSSGSSSTEGTNSTTDADVNIKSEEPGESTLTDQSQSPCPDEKTTPASYLSSSASPNNYAAASFRPQAQYTYANYQSPMDYFQYTQPSGGTTTNPYGMETWKFQPMG</sequence>
<protein>
    <recommendedName>
        <fullName evidence="4">Homeobox domain-containing protein</fullName>
    </recommendedName>
</protein>
<reference evidence="2 3" key="1">
    <citation type="submission" date="2015-09" db="EMBL/GenBank/DDBJ databases">
        <title>Draft genome of the parasitic nematode Teladorsagia circumcincta isolate WARC Sus (inbred).</title>
        <authorList>
            <person name="Mitreva M."/>
        </authorList>
    </citation>
    <scope>NUCLEOTIDE SEQUENCE [LARGE SCALE GENOMIC DNA]</scope>
    <source>
        <strain evidence="2 3">S</strain>
    </source>
</reference>
<proteinExistence type="predicted"/>
<dbReference type="Proteomes" id="UP000230423">
    <property type="component" value="Unassembled WGS sequence"/>
</dbReference>
<evidence type="ECO:0000313" key="3">
    <source>
        <dbReference type="Proteomes" id="UP000230423"/>
    </source>
</evidence>
<name>A0A2G9USJ0_TELCI</name>
<feature type="region of interest" description="Disordered" evidence="1">
    <location>
        <begin position="1"/>
        <end position="39"/>
    </location>
</feature>
<feature type="compositionally biased region" description="Basic residues" evidence="1">
    <location>
        <begin position="1"/>
        <end position="20"/>
    </location>
</feature>
<organism evidence="2 3">
    <name type="scientific">Teladorsagia circumcincta</name>
    <name type="common">Brown stomach worm</name>
    <name type="synonym">Ostertagia circumcincta</name>
    <dbReference type="NCBI Taxonomy" id="45464"/>
    <lineage>
        <taxon>Eukaryota</taxon>
        <taxon>Metazoa</taxon>
        <taxon>Ecdysozoa</taxon>
        <taxon>Nematoda</taxon>
        <taxon>Chromadorea</taxon>
        <taxon>Rhabditida</taxon>
        <taxon>Rhabditina</taxon>
        <taxon>Rhabditomorpha</taxon>
        <taxon>Strongyloidea</taxon>
        <taxon>Trichostrongylidae</taxon>
        <taxon>Teladorsagia</taxon>
    </lineage>
</organism>
<accession>A0A2G9USJ0</accession>
<feature type="region of interest" description="Disordered" evidence="1">
    <location>
        <begin position="64"/>
        <end position="135"/>
    </location>
</feature>
<dbReference type="OrthoDB" id="6159439at2759"/>
<gene>
    <name evidence="2" type="ORF">TELCIR_04837</name>
</gene>
<dbReference type="InterPro" id="IPR001356">
    <property type="entry name" value="HD"/>
</dbReference>
<dbReference type="GO" id="GO:0003677">
    <property type="term" value="F:DNA binding"/>
    <property type="evidence" value="ECO:0007669"/>
    <property type="project" value="InterPro"/>
</dbReference>
<feature type="compositionally biased region" description="Low complexity" evidence="1">
    <location>
        <begin position="126"/>
        <end position="135"/>
    </location>
</feature>